<evidence type="ECO:0000313" key="2">
    <source>
        <dbReference type="EMBL" id="DBA02001.1"/>
    </source>
</evidence>
<protein>
    <recommendedName>
        <fullName evidence="4">FYVE-type domain-containing protein</fullName>
    </recommendedName>
</protein>
<feature type="region of interest" description="Disordered" evidence="1">
    <location>
        <begin position="265"/>
        <end position="284"/>
    </location>
</feature>
<reference evidence="2" key="2">
    <citation type="journal article" date="2023" name="Microbiol Resour">
        <title>Decontamination and Annotation of the Draft Genome Sequence of the Oomycete Lagenidium giganteum ARSEF 373.</title>
        <authorList>
            <person name="Morgan W.R."/>
            <person name="Tartar A."/>
        </authorList>
    </citation>
    <scope>NUCLEOTIDE SEQUENCE</scope>
    <source>
        <strain evidence="2">ARSEF 373</strain>
    </source>
</reference>
<name>A0AAV2Z6N8_9STRA</name>
<keyword evidence="3" id="KW-1185">Reference proteome</keyword>
<dbReference type="PANTHER" id="PTHR13510">
    <property type="entry name" value="FYVE-FINGER-CONTAINING RAB5 EFFECTOR PROTEIN RABENOSYN-5-RELATED"/>
    <property type="match status" value="1"/>
</dbReference>
<sequence>MKRSMSRVNDFVRPVHLTDAEYERLFILAESLVEDVMWQYQGHHVKQRGVMDPTKWKLIKEKQQLSCYRQQRQDRHTVPAALTIGQMPGNVEDVMYGLVNTNKQDMEIQGVYTDGDLVDCRVLATIASPTPLDPFRTITIKWALRNHHSHGIYRFRDFVYLESTGMSTTLEGQRIGYHLQHSIPVASVGELPSHLKIIRGYSSVCYLFRQHRKDSLDCYFKGSMDLQGGVRDKIAISVAADLLMATAEQSIRCALMKKLSFSLRTASPTSNSTSHESLRRSRISKKNRDRSNDCAVCQRHLRPFMGKTQCELCCLNVCGRCSVVKKVFMLDKKCRMSPRRTDFCKACVMTTNTTSALWIASKEVQFQQETINKSKPRSSADGSGRRTEMSSFCSSRTQCMQSGMNPLVPSNTSISECDDLDAVPVIEDDSSPVVEAEECPMIGMACENDEDIDYVF</sequence>
<dbReference type="AlphaFoldDB" id="A0AAV2Z6N8"/>
<dbReference type="PANTHER" id="PTHR13510:SF44">
    <property type="entry name" value="RABENOSYN-5"/>
    <property type="match status" value="1"/>
</dbReference>
<dbReference type="Proteomes" id="UP001146120">
    <property type="component" value="Unassembled WGS sequence"/>
</dbReference>
<feature type="region of interest" description="Disordered" evidence="1">
    <location>
        <begin position="369"/>
        <end position="389"/>
    </location>
</feature>
<evidence type="ECO:0000313" key="3">
    <source>
        <dbReference type="Proteomes" id="UP001146120"/>
    </source>
</evidence>
<dbReference type="InterPro" id="IPR052727">
    <property type="entry name" value="Rab4/Rab5_effector"/>
</dbReference>
<comment type="caution">
    <text evidence="2">The sequence shown here is derived from an EMBL/GenBank/DDBJ whole genome shotgun (WGS) entry which is preliminary data.</text>
</comment>
<proteinExistence type="predicted"/>
<dbReference type="Gene3D" id="3.30.530.20">
    <property type="match status" value="1"/>
</dbReference>
<dbReference type="EMBL" id="DAKRPA010000037">
    <property type="protein sequence ID" value="DBA02001.1"/>
    <property type="molecule type" value="Genomic_DNA"/>
</dbReference>
<accession>A0AAV2Z6N8</accession>
<gene>
    <name evidence="2" type="ORF">N0F65_000248</name>
</gene>
<organism evidence="2 3">
    <name type="scientific">Lagenidium giganteum</name>
    <dbReference type="NCBI Taxonomy" id="4803"/>
    <lineage>
        <taxon>Eukaryota</taxon>
        <taxon>Sar</taxon>
        <taxon>Stramenopiles</taxon>
        <taxon>Oomycota</taxon>
        <taxon>Peronosporomycetes</taxon>
        <taxon>Pythiales</taxon>
        <taxon>Pythiaceae</taxon>
    </lineage>
</organism>
<reference evidence="2" key="1">
    <citation type="submission" date="2022-11" db="EMBL/GenBank/DDBJ databases">
        <authorList>
            <person name="Morgan W.R."/>
            <person name="Tartar A."/>
        </authorList>
    </citation>
    <scope>NUCLEOTIDE SEQUENCE</scope>
    <source>
        <strain evidence="2">ARSEF 373</strain>
    </source>
</reference>
<feature type="compositionally biased region" description="Polar residues" evidence="1">
    <location>
        <begin position="265"/>
        <end position="275"/>
    </location>
</feature>
<dbReference type="InterPro" id="IPR023393">
    <property type="entry name" value="START-like_dom_sf"/>
</dbReference>
<evidence type="ECO:0000256" key="1">
    <source>
        <dbReference type="SAM" id="MobiDB-lite"/>
    </source>
</evidence>
<evidence type="ECO:0008006" key="4">
    <source>
        <dbReference type="Google" id="ProtNLM"/>
    </source>
</evidence>